<protein>
    <submittedName>
        <fullName evidence="1">Uncharacterized protein</fullName>
    </submittedName>
</protein>
<dbReference type="EMBL" id="FQZO01000009">
    <property type="protein sequence ID" value="SHJ86027.1"/>
    <property type="molecule type" value="Genomic_DNA"/>
</dbReference>
<evidence type="ECO:0000313" key="2">
    <source>
        <dbReference type="Proteomes" id="UP000184080"/>
    </source>
</evidence>
<evidence type="ECO:0000313" key="1">
    <source>
        <dbReference type="EMBL" id="SHJ86027.1"/>
    </source>
</evidence>
<proteinExistence type="predicted"/>
<keyword evidence="2" id="KW-1185">Reference proteome</keyword>
<sequence length="57" mass="6379">MYNEKSLLKDTPEYEDYSDNIYREKGKCCGNGGGCCKKQNNSLGKDGTIKLKLPSEN</sequence>
<accession>A0A1M6MRE5</accession>
<gene>
    <name evidence="1" type="ORF">SAMN05444401_4088</name>
</gene>
<name>A0A1M6MRE5_9CLOT</name>
<dbReference type="Proteomes" id="UP000184080">
    <property type="component" value="Unassembled WGS sequence"/>
</dbReference>
<reference evidence="1 2" key="1">
    <citation type="submission" date="2016-11" db="EMBL/GenBank/DDBJ databases">
        <authorList>
            <person name="Jaros S."/>
            <person name="Januszkiewicz K."/>
            <person name="Wedrychowicz H."/>
        </authorList>
    </citation>
    <scope>NUCLEOTIDE SEQUENCE [LARGE SCALE GENOMIC DNA]</scope>
    <source>
        <strain evidence="1 2">DSM 21864</strain>
    </source>
</reference>
<dbReference type="AlphaFoldDB" id="A0A1M6MRE5"/>
<dbReference type="STRING" id="1121298.SAMN05444401_4088"/>
<dbReference type="RefSeq" id="WP_242948999.1">
    <property type="nucleotide sequence ID" value="NZ_FQZO01000009.1"/>
</dbReference>
<organism evidence="1 2">
    <name type="scientific">Clostridium amylolyticum</name>
    <dbReference type="NCBI Taxonomy" id="1121298"/>
    <lineage>
        <taxon>Bacteria</taxon>
        <taxon>Bacillati</taxon>
        <taxon>Bacillota</taxon>
        <taxon>Clostridia</taxon>
        <taxon>Eubacteriales</taxon>
        <taxon>Clostridiaceae</taxon>
        <taxon>Clostridium</taxon>
    </lineage>
</organism>